<dbReference type="Gene3D" id="3.90.1580.10">
    <property type="entry name" value="paralog of FGE (formylglycine-generating enzyme)"/>
    <property type="match status" value="1"/>
</dbReference>
<dbReference type="InterPro" id="IPR016187">
    <property type="entry name" value="CTDL_fold"/>
</dbReference>
<name>A0A3D8Y5M4_9BACT</name>
<dbReference type="GO" id="GO:0120147">
    <property type="term" value="F:formylglycine-generating oxidase activity"/>
    <property type="evidence" value="ECO:0007669"/>
    <property type="project" value="TreeGrafter"/>
</dbReference>
<proteinExistence type="predicted"/>
<reference evidence="3 4" key="1">
    <citation type="submission" date="2018-07" db="EMBL/GenBank/DDBJ databases">
        <title>Dyadobacter roseus sp. nov., isolated from rose rhizosphere soil.</title>
        <authorList>
            <person name="Chen L."/>
        </authorList>
    </citation>
    <scope>NUCLEOTIDE SEQUENCE [LARGE SCALE GENOMIC DNA]</scope>
    <source>
        <strain evidence="3 4">RS19</strain>
    </source>
</reference>
<sequence>MLINWKYQVSKINKVLLTGSVLAFLACNSDKKTAEQVADSLAHCAADGMPSRAGFIKNASQVTEGKADTTGMVWISGGKYLMGSDEFPDSRPIHEVSIDGFYMDQHEVTNAQYAEFVAATNYKTVAERPLNPADYPGVPADKLVPGSAVFTPTSTTVSLDNPLQWWNYVPGAYWAQPEGKGSSVKGRENYPVVHVSYEDAAAYAKWAGKRLPTEAEWEFAARAGKSDQPYYWGKELKPGNKWVANIYQGHFPDKNTKEDGYQGAAPIKSYPANPYGLYDMDGNVWEWCSDLYRPDAYTKSASKNPKGPSDSFDPDEPGAVKRVQRGGSFLCSDEYCIRYKAGSRGKGEVTSGSNNLGFRCVTDKK</sequence>
<dbReference type="PANTHER" id="PTHR23150:SF19">
    <property type="entry name" value="FORMYLGLYCINE-GENERATING ENZYME"/>
    <property type="match status" value="1"/>
</dbReference>
<feature type="region of interest" description="Disordered" evidence="1">
    <location>
        <begin position="299"/>
        <end position="319"/>
    </location>
</feature>
<feature type="domain" description="Sulfatase-modifying factor enzyme-like" evidence="2">
    <location>
        <begin position="69"/>
        <end position="361"/>
    </location>
</feature>
<evidence type="ECO:0000313" key="4">
    <source>
        <dbReference type="Proteomes" id="UP000256373"/>
    </source>
</evidence>
<accession>A0A3D8Y5M4</accession>
<protein>
    <submittedName>
        <fullName evidence="3">Formylglycine-generating enzyme family protein</fullName>
    </submittedName>
</protein>
<dbReference type="RefSeq" id="WP_115834302.1">
    <property type="nucleotide sequence ID" value="NZ_QNUL01000047.1"/>
</dbReference>
<dbReference type="Pfam" id="PF03781">
    <property type="entry name" value="FGE-sulfatase"/>
    <property type="match status" value="1"/>
</dbReference>
<dbReference type="InterPro" id="IPR042095">
    <property type="entry name" value="SUMF_sf"/>
</dbReference>
<keyword evidence="4" id="KW-1185">Reference proteome</keyword>
<dbReference type="PANTHER" id="PTHR23150">
    <property type="entry name" value="SULFATASE MODIFYING FACTOR 1, 2"/>
    <property type="match status" value="1"/>
</dbReference>
<dbReference type="InterPro" id="IPR051043">
    <property type="entry name" value="Sulfatase_Mod_Factor_Kinase"/>
</dbReference>
<dbReference type="Proteomes" id="UP000256373">
    <property type="component" value="Unassembled WGS sequence"/>
</dbReference>
<evidence type="ECO:0000313" key="3">
    <source>
        <dbReference type="EMBL" id="REA55429.1"/>
    </source>
</evidence>
<organism evidence="3 4">
    <name type="scientific">Dyadobacter luteus</name>
    <dbReference type="NCBI Taxonomy" id="2259619"/>
    <lineage>
        <taxon>Bacteria</taxon>
        <taxon>Pseudomonadati</taxon>
        <taxon>Bacteroidota</taxon>
        <taxon>Cytophagia</taxon>
        <taxon>Cytophagales</taxon>
        <taxon>Spirosomataceae</taxon>
        <taxon>Dyadobacter</taxon>
    </lineage>
</organism>
<dbReference type="OrthoDB" id="1491336at2"/>
<dbReference type="PROSITE" id="PS51257">
    <property type="entry name" value="PROKAR_LIPOPROTEIN"/>
    <property type="match status" value="1"/>
</dbReference>
<comment type="caution">
    <text evidence="3">The sequence shown here is derived from an EMBL/GenBank/DDBJ whole genome shotgun (WGS) entry which is preliminary data.</text>
</comment>
<gene>
    <name evidence="3" type="ORF">DSL64_28120</name>
</gene>
<dbReference type="AlphaFoldDB" id="A0A3D8Y5M4"/>
<evidence type="ECO:0000259" key="2">
    <source>
        <dbReference type="Pfam" id="PF03781"/>
    </source>
</evidence>
<dbReference type="SUPFAM" id="SSF56436">
    <property type="entry name" value="C-type lectin-like"/>
    <property type="match status" value="1"/>
</dbReference>
<dbReference type="InterPro" id="IPR005532">
    <property type="entry name" value="SUMF_dom"/>
</dbReference>
<dbReference type="EMBL" id="QNUL01000047">
    <property type="protein sequence ID" value="REA55429.1"/>
    <property type="molecule type" value="Genomic_DNA"/>
</dbReference>
<evidence type="ECO:0000256" key="1">
    <source>
        <dbReference type="SAM" id="MobiDB-lite"/>
    </source>
</evidence>